<accession>A0A5B0KSJ0</accession>
<proteinExistence type="predicted"/>
<dbReference type="Proteomes" id="UP000325333">
    <property type="component" value="Unassembled WGS sequence"/>
</dbReference>
<dbReference type="InterPro" id="IPR014729">
    <property type="entry name" value="Rossmann-like_a/b/a_fold"/>
</dbReference>
<organism evidence="1 2">
    <name type="scientific">Azospirillum argentinense</name>
    <dbReference type="NCBI Taxonomy" id="2970906"/>
    <lineage>
        <taxon>Bacteria</taxon>
        <taxon>Pseudomonadati</taxon>
        <taxon>Pseudomonadota</taxon>
        <taxon>Alphaproteobacteria</taxon>
        <taxon>Rhodospirillales</taxon>
        <taxon>Azospirillaceae</taxon>
        <taxon>Azospirillum</taxon>
    </lineage>
</organism>
<dbReference type="EMBL" id="VEWN01000013">
    <property type="protein sequence ID" value="KAA1053764.1"/>
    <property type="molecule type" value="Genomic_DNA"/>
</dbReference>
<dbReference type="SUPFAM" id="SSF52402">
    <property type="entry name" value="Adenine nucleotide alpha hydrolases-like"/>
    <property type="match status" value="1"/>
</dbReference>
<comment type="caution">
    <text evidence="1">The sequence shown here is derived from an EMBL/GenBank/DDBJ whole genome shotgun (WGS) entry which is preliminary data.</text>
</comment>
<sequence length="660" mass="73312">MTALFSIDKLLDAGFSPKTVEMIAAAYHAVRDLIEQDVPLAVAASFGKDSTAMLAIALLAHHDAVREHPLRHPLTVLSADTGIENPVIHAHVARQISMLQSYARRHAIPLRVRIGKPTLASSWMTAVLGGRKVVTFANSSHRDCSIELKKRPNQRELRKLVPELKAEYEHMLSSAAPSDFFRISELAASLGRESVITLVGVRFDESTSRRRRMQARGDVARVVTIGDDSQRTLPLIGDFSSDEVWECLAMAGEGRTLEAYAPNFDDTRDLYRSATGECPVVASEKAASAACGSRFGCALCTVSGGTDKSMAIMLQDPQYGWMKPLNELRNFLVATQYDLDRRRWTARTTDSVTGHVRIQADVYSPAMVQELLGICLTIDIREKERAAALDEDLWAHYAGEAVSWSDPYMRETAAAGNPDIAWATRMAKPQFQLVSSEQVLAIDFMWARYGATVPFEALHIWREVTKRGARYEVPSVEAPQDRRNLRMPEGRWIALPPNERMLHPLYDPLTTLYYERPGRDMPVVTGQTCVEHQEEETFSVDPEAAWMIFEFEVDRLLDLYHERGFAPSVAVEFYLRFGAIALAAGRLAELAKTVDHAQRLQDAGLGPGTPISELLARSISDIEHNALKATITMPINVVPAPRRRSQTATTQGDLFAAQAA</sequence>
<dbReference type="AlphaFoldDB" id="A0A5B0KSJ0"/>
<protein>
    <recommendedName>
        <fullName evidence="3">Phosphoadenosine phosphosulphate reductase domain-containing protein</fullName>
    </recommendedName>
</protein>
<evidence type="ECO:0000313" key="1">
    <source>
        <dbReference type="EMBL" id="KAA1053764.1"/>
    </source>
</evidence>
<gene>
    <name evidence="1" type="ORF">FH063_002346</name>
</gene>
<dbReference type="RefSeq" id="WP_149650892.1">
    <property type="nucleotide sequence ID" value="NZ_VEWN01000013.1"/>
</dbReference>
<reference evidence="1 2" key="1">
    <citation type="submission" date="2019-07" db="EMBL/GenBank/DDBJ databases">
        <title>Genome sequencing of the stress-tolerant strain Azospirillum brasilense Az19.</title>
        <authorList>
            <person name="Maroniche G.A."/>
            <person name="Garcia J.E."/>
            <person name="Pagnussat L."/>
            <person name="Amenta M."/>
            <person name="Creus C.M."/>
        </authorList>
    </citation>
    <scope>NUCLEOTIDE SEQUENCE [LARGE SCALE GENOMIC DNA]</scope>
    <source>
        <strain evidence="1 2">Az19</strain>
    </source>
</reference>
<evidence type="ECO:0008006" key="3">
    <source>
        <dbReference type="Google" id="ProtNLM"/>
    </source>
</evidence>
<name>A0A5B0KSJ0_9PROT</name>
<evidence type="ECO:0000313" key="2">
    <source>
        <dbReference type="Proteomes" id="UP000325333"/>
    </source>
</evidence>
<dbReference type="Gene3D" id="3.40.50.620">
    <property type="entry name" value="HUPs"/>
    <property type="match status" value="1"/>
</dbReference>